<dbReference type="GO" id="GO:0003700">
    <property type="term" value="F:DNA-binding transcription factor activity"/>
    <property type="evidence" value="ECO:0007669"/>
    <property type="project" value="InterPro"/>
</dbReference>
<dbReference type="RefSeq" id="WP_124540709.1">
    <property type="nucleotide sequence ID" value="NZ_QUSW01000003.1"/>
</dbReference>
<organism evidence="6 7">
    <name type="scientific">Piscinibacter terrae</name>
    <dbReference type="NCBI Taxonomy" id="2496871"/>
    <lineage>
        <taxon>Bacteria</taxon>
        <taxon>Pseudomonadati</taxon>
        <taxon>Pseudomonadota</taxon>
        <taxon>Betaproteobacteria</taxon>
        <taxon>Burkholderiales</taxon>
        <taxon>Sphaerotilaceae</taxon>
        <taxon>Piscinibacter</taxon>
    </lineage>
</organism>
<keyword evidence="3" id="KW-0238">DNA-binding</keyword>
<dbReference type="SUPFAM" id="SSF46955">
    <property type="entry name" value="Putative DNA-binding domain"/>
    <property type="match status" value="1"/>
</dbReference>
<name>A0A3N7JTE5_9BURK</name>
<dbReference type="PANTHER" id="PTHR30204:SF69">
    <property type="entry name" value="MERR-FAMILY TRANSCRIPTIONAL REGULATOR"/>
    <property type="match status" value="1"/>
</dbReference>
<dbReference type="Gene3D" id="1.10.1660.10">
    <property type="match status" value="1"/>
</dbReference>
<dbReference type="GO" id="GO:0003677">
    <property type="term" value="F:DNA binding"/>
    <property type="evidence" value="ECO:0007669"/>
    <property type="project" value="UniProtKB-KW"/>
</dbReference>
<evidence type="ECO:0000313" key="6">
    <source>
        <dbReference type="EMBL" id="RQP24219.1"/>
    </source>
</evidence>
<keyword evidence="7" id="KW-1185">Reference proteome</keyword>
<evidence type="ECO:0000256" key="1">
    <source>
        <dbReference type="ARBA" id="ARBA00022491"/>
    </source>
</evidence>
<evidence type="ECO:0000259" key="5">
    <source>
        <dbReference type="PROSITE" id="PS50937"/>
    </source>
</evidence>
<gene>
    <name evidence="6" type="ORF">DZC73_12945</name>
</gene>
<dbReference type="SMART" id="SM00422">
    <property type="entry name" value="HTH_MERR"/>
    <property type="match status" value="1"/>
</dbReference>
<evidence type="ECO:0000313" key="7">
    <source>
        <dbReference type="Proteomes" id="UP000267464"/>
    </source>
</evidence>
<dbReference type="OrthoDB" id="5297305at2"/>
<dbReference type="InterPro" id="IPR000551">
    <property type="entry name" value="MerR-type_HTH_dom"/>
</dbReference>
<dbReference type="PANTHER" id="PTHR30204">
    <property type="entry name" value="REDOX-CYCLING DRUG-SENSING TRANSCRIPTIONAL ACTIVATOR SOXR"/>
    <property type="match status" value="1"/>
</dbReference>
<dbReference type="Proteomes" id="UP000267464">
    <property type="component" value="Unassembled WGS sequence"/>
</dbReference>
<keyword evidence="1" id="KW-0678">Repressor</keyword>
<dbReference type="EMBL" id="QUSW01000003">
    <property type="protein sequence ID" value="RQP24219.1"/>
    <property type="molecule type" value="Genomic_DNA"/>
</dbReference>
<dbReference type="InterPro" id="IPR047057">
    <property type="entry name" value="MerR_fam"/>
</dbReference>
<dbReference type="PRINTS" id="PR00040">
    <property type="entry name" value="HTHMERR"/>
</dbReference>
<feature type="domain" description="HTH merR-type" evidence="5">
    <location>
        <begin position="1"/>
        <end position="69"/>
    </location>
</feature>
<evidence type="ECO:0000256" key="3">
    <source>
        <dbReference type="ARBA" id="ARBA00023125"/>
    </source>
</evidence>
<reference evidence="6 7" key="1">
    <citation type="submission" date="2018-08" db="EMBL/GenBank/DDBJ databases">
        <authorList>
            <person name="Khan S.A."/>
            <person name="Jeon C.O."/>
            <person name="Chun B.H."/>
            <person name="Jeong S.E."/>
        </authorList>
    </citation>
    <scope>NUCLEOTIDE SEQUENCE [LARGE SCALE GENOMIC DNA]</scope>
    <source>
        <strain evidence="6 7">S-16</strain>
    </source>
</reference>
<evidence type="ECO:0000256" key="2">
    <source>
        <dbReference type="ARBA" id="ARBA00023015"/>
    </source>
</evidence>
<dbReference type="Pfam" id="PF13411">
    <property type="entry name" value="MerR_1"/>
    <property type="match status" value="1"/>
</dbReference>
<dbReference type="PROSITE" id="PS50937">
    <property type="entry name" value="HTH_MERR_2"/>
    <property type="match status" value="1"/>
</dbReference>
<dbReference type="PROSITE" id="PS00552">
    <property type="entry name" value="HTH_MERR_1"/>
    <property type="match status" value="1"/>
</dbReference>
<keyword evidence="4" id="KW-0804">Transcription</keyword>
<dbReference type="AlphaFoldDB" id="A0A3N7JTE5"/>
<accession>A0A3N7JTE5</accession>
<sequence length="129" mass="14503">MRIGELADRTGLAPSAIRFYEREGLMPAAKRQANGYRVYGEADVERLAILSLSQSFGLSLTQIRTAFDKVGVLAKDRMLAELDARLQDMDTLIKELKQRRRHMVEVRATLAAAWSEGRCVDPRTLGVPR</sequence>
<evidence type="ECO:0000256" key="4">
    <source>
        <dbReference type="ARBA" id="ARBA00023163"/>
    </source>
</evidence>
<comment type="caution">
    <text evidence="6">The sequence shown here is derived from an EMBL/GenBank/DDBJ whole genome shotgun (WGS) entry which is preliminary data.</text>
</comment>
<keyword evidence="2" id="KW-0805">Transcription regulation</keyword>
<dbReference type="InterPro" id="IPR009061">
    <property type="entry name" value="DNA-bd_dom_put_sf"/>
</dbReference>
<reference evidence="6 7" key="2">
    <citation type="submission" date="2018-12" db="EMBL/GenBank/DDBJ databases">
        <title>Rhizobacter gummiphilus sp. nov., a rubber-degrading bacterium isolated from the soil of a botanical garden in Japan.</title>
        <authorList>
            <person name="Shunsuke S.S."/>
        </authorList>
    </citation>
    <scope>NUCLEOTIDE SEQUENCE [LARGE SCALE GENOMIC DNA]</scope>
    <source>
        <strain evidence="6 7">S-16</strain>
    </source>
</reference>
<proteinExistence type="predicted"/>
<protein>
    <submittedName>
        <fullName evidence="6">MerR family transcriptional regulator</fullName>
    </submittedName>
</protein>